<dbReference type="PANTHER" id="PTHR24198">
    <property type="entry name" value="ANKYRIN REPEAT AND PROTEIN KINASE DOMAIN-CONTAINING PROTEIN"/>
    <property type="match status" value="1"/>
</dbReference>
<feature type="region of interest" description="Disordered" evidence="5">
    <location>
        <begin position="282"/>
        <end position="310"/>
    </location>
</feature>
<comment type="caution">
    <text evidence="6">The sequence shown here is derived from an EMBL/GenBank/DDBJ whole genome shotgun (WGS) entry which is preliminary data.</text>
</comment>
<feature type="compositionally biased region" description="Low complexity" evidence="5">
    <location>
        <begin position="332"/>
        <end position="341"/>
    </location>
</feature>
<sequence length="582" mass="64062">MLEPSQRIRNAIIEGNLPIVKRILSRFSELWLNIDPKNQGWSNLHYASYYGHYLICIHLISYINKTLGSLEQHYTKLDLVAFDDTTVLHLCMEKKHAQTLHYLLQEFPGKIWLNSLGGSSRQTPLHYSCIHDFKEGTKLLLEFGAQWTIQDAHGDTCLHLCFQFGSVGCLYELLKYIIIHSKTKEDASEKIEELENVKNKQNWVAKDYSSSFDLITQYEEMKRDLLSQDYTGAVSEIKFSAESTTSPNPEVASIDTLGNKVLASPIVSMTSQQSVANNDKNFEGRQHSQSLPSAFKAQPQPQPLVRQRSNTTYVYKPPAALTIATEGLTGRSPSSNSSPLSPMTPQPTTSNRAPSLKSVTISPSVRTNGTTNYNAGTDDEPISPQSAISTTSSFNASPNYKLGSRKKSFSFSKSVPLPSINSENVLWPSVNEEAVTESPPQQISPIKRSAADYKLRKNSSASSIAAKLAFNSSHSSPNHNEILRKRAASKSNSVHSNSLNSASSVSSSISSGSVSTIDTEIVRKARSSGTLTSSPSHKNNSHNNGIKIPITLNNNSVTSLNSNGSDNLKKYSVHSISFSRVR</sequence>
<dbReference type="EMBL" id="AJIX01000013">
    <property type="protein sequence ID" value="KGR13864.1"/>
    <property type="molecule type" value="Genomic_DNA"/>
</dbReference>
<organism evidence="6 7">
    <name type="scientific">Candida albicans P78048</name>
    <dbReference type="NCBI Taxonomy" id="1094989"/>
    <lineage>
        <taxon>Eukaryota</taxon>
        <taxon>Fungi</taxon>
        <taxon>Dikarya</taxon>
        <taxon>Ascomycota</taxon>
        <taxon>Saccharomycotina</taxon>
        <taxon>Pichiomycetes</taxon>
        <taxon>Debaryomycetaceae</taxon>
        <taxon>Candida/Lodderomyces clade</taxon>
        <taxon>Candida</taxon>
    </lineage>
</organism>
<protein>
    <recommendedName>
        <fullName evidence="8">Target of rapamycin complex 2 subunit AVO2</fullName>
    </recommendedName>
</protein>
<proteinExistence type="predicted"/>
<evidence type="ECO:0000256" key="5">
    <source>
        <dbReference type="SAM" id="MobiDB-lite"/>
    </source>
</evidence>
<dbReference type="PANTHER" id="PTHR24198:SF165">
    <property type="entry name" value="ANKYRIN REPEAT-CONTAINING PROTEIN-RELATED"/>
    <property type="match status" value="1"/>
</dbReference>
<dbReference type="Pfam" id="PF12796">
    <property type="entry name" value="Ank_2"/>
    <property type="match status" value="1"/>
</dbReference>
<dbReference type="InterPro" id="IPR002110">
    <property type="entry name" value="Ankyrin_rpt"/>
</dbReference>
<feature type="repeat" description="ANK" evidence="3">
    <location>
        <begin position="120"/>
        <end position="152"/>
    </location>
</feature>
<evidence type="ECO:0000256" key="3">
    <source>
        <dbReference type="PROSITE-ProRule" id="PRU00023"/>
    </source>
</evidence>
<name>A0AB34PWI3_CANAX</name>
<evidence type="ECO:0000313" key="7">
    <source>
        <dbReference type="Proteomes" id="UP000030161"/>
    </source>
</evidence>
<feature type="region of interest" description="Disordered" evidence="5">
    <location>
        <begin position="526"/>
        <end position="547"/>
    </location>
</feature>
<dbReference type="InterPro" id="IPR036770">
    <property type="entry name" value="Ankyrin_rpt-contain_sf"/>
</dbReference>
<dbReference type="PROSITE" id="PS50088">
    <property type="entry name" value="ANK_REPEAT"/>
    <property type="match status" value="1"/>
</dbReference>
<dbReference type="Gene3D" id="1.25.40.20">
    <property type="entry name" value="Ankyrin repeat-containing domain"/>
    <property type="match status" value="1"/>
</dbReference>
<feature type="compositionally biased region" description="Low complexity" evidence="5">
    <location>
        <begin position="489"/>
        <end position="511"/>
    </location>
</feature>
<reference evidence="6 7" key="1">
    <citation type="submission" date="2013-12" db="EMBL/GenBank/DDBJ databases">
        <title>The Genome Sequence of Candida albicans P78048.</title>
        <authorList>
            <consortium name="The Broad Institute Genome Sequencing Platform"/>
            <consortium name="The Broad Institute Genome Sequencing Center for Infectious Disease"/>
            <person name="Cuomo C."/>
            <person name="Bennett R."/>
            <person name="Hirakawa M."/>
            <person name="Noverr M."/>
            <person name="Mitchell A."/>
            <person name="Young S.K."/>
            <person name="Zeng Q."/>
            <person name="Gargeya S."/>
            <person name="Fitzgerald M."/>
            <person name="Abouelleil A."/>
            <person name="Alvarado L."/>
            <person name="Berlin A.M."/>
            <person name="Chapman S.B."/>
            <person name="Dewar J."/>
            <person name="Goldberg J."/>
            <person name="Griggs A."/>
            <person name="Gujja S."/>
            <person name="Hansen M."/>
            <person name="Howarth C."/>
            <person name="Imamovic A."/>
            <person name="Larimer J."/>
            <person name="McCowan C."/>
            <person name="Murphy C."/>
            <person name="Pearson M."/>
            <person name="Priest M."/>
            <person name="Roberts A."/>
            <person name="Saif S."/>
            <person name="Shea T."/>
            <person name="Sykes S."/>
            <person name="Wortman J."/>
            <person name="Nusbaum C."/>
            <person name="Birren B."/>
        </authorList>
    </citation>
    <scope>NUCLEOTIDE SEQUENCE [LARGE SCALE GENOMIC DNA]</scope>
    <source>
        <strain evidence="6 7">P78048</strain>
    </source>
</reference>
<dbReference type="Proteomes" id="UP000030161">
    <property type="component" value="Unassembled WGS sequence"/>
</dbReference>
<feature type="compositionally biased region" description="Polar residues" evidence="5">
    <location>
        <begin position="383"/>
        <end position="398"/>
    </location>
</feature>
<dbReference type="SMART" id="SM00248">
    <property type="entry name" value="ANK"/>
    <property type="match status" value="4"/>
</dbReference>
<accession>A0AB34PWI3</accession>
<feature type="region of interest" description="Disordered" evidence="5">
    <location>
        <begin position="324"/>
        <end position="399"/>
    </location>
</feature>
<keyword evidence="4" id="KW-0175">Coiled coil</keyword>
<feature type="region of interest" description="Disordered" evidence="5">
    <location>
        <begin position="487"/>
        <end position="511"/>
    </location>
</feature>
<evidence type="ECO:0000256" key="1">
    <source>
        <dbReference type="ARBA" id="ARBA00022737"/>
    </source>
</evidence>
<evidence type="ECO:0008006" key="8">
    <source>
        <dbReference type="Google" id="ProtNLM"/>
    </source>
</evidence>
<dbReference type="SUPFAM" id="SSF48403">
    <property type="entry name" value="Ankyrin repeat"/>
    <property type="match status" value="1"/>
</dbReference>
<evidence type="ECO:0000256" key="2">
    <source>
        <dbReference type="ARBA" id="ARBA00023043"/>
    </source>
</evidence>
<evidence type="ECO:0000256" key="4">
    <source>
        <dbReference type="SAM" id="Coils"/>
    </source>
</evidence>
<dbReference type="AlphaFoldDB" id="A0AB34PWI3"/>
<evidence type="ECO:0000313" key="6">
    <source>
        <dbReference type="EMBL" id="KGR13864.1"/>
    </source>
</evidence>
<keyword evidence="1" id="KW-0677">Repeat</keyword>
<feature type="compositionally biased region" description="Polar residues" evidence="5">
    <location>
        <begin position="346"/>
        <end position="375"/>
    </location>
</feature>
<feature type="compositionally biased region" description="Low complexity" evidence="5">
    <location>
        <begin position="533"/>
        <end position="544"/>
    </location>
</feature>
<gene>
    <name evidence="6" type="ORF">MG3_02297</name>
</gene>
<keyword evidence="2 3" id="KW-0040">ANK repeat</keyword>
<feature type="coiled-coil region" evidence="4">
    <location>
        <begin position="177"/>
        <end position="204"/>
    </location>
</feature>